<protein>
    <submittedName>
        <fullName evidence="7">Flippase</fullName>
    </submittedName>
</protein>
<dbReference type="PANTHER" id="PTHR30250:SF11">
    <property type="entry name" value="O-ANTIGEN TRANSPORTER-RELATED"/>
    <property type="match status" value="1"/>
</dbReference>
<evidence type="ECO:0000256" key="1">
    <source>
        <dbReference type="ARBA" id="ARBA00004651"/>
    </source>
</evidence>
<sequence>MSQNIKLNFIYNSIYQIAAIVIPVITTPYVSRVLGADGIGEYSYAFSIAYYFMLFIKLGLNNYGNRIVASLRDDRAKLSQTFFSIFVMQILMLILFTGLYVIYVQGFATNKTLAYILVLYVISAGIDITWFFAGLEEFRLTVIRDFIIKIVTTICIFIFVNADNDTWKYTLILSLGASLSQLFLWLGIKSRIDIVIPKWKDISQHIKPNLILFIPVVAVSLYNTMDKIMLGSMVGSKEVGFYESSEKIIKIPVALVNSLGTVMLPRMANLYSNGTRNDEANGLINKSIIFVMFLSTSIGFGIMTIANQFVPLFYGDGFEKCISLFYVLLPSCIFMSFANVIRTQYLIPQRMDRVYIISVFVGAGTNLIANYLLIPQFQSIGAAIGTLIAEISVCVVQIMAVSKKLDIKKYVYEASPFIIAGVLMFVTFREFRIPELHTVASLMIKIFLAGGVYLIVLCLLIFLYNRINPGMFNIYNVINKILLKARKR</sequence>
<feature type="transmembrane region" description="Helical" evidence="6">
    <location>
        <begin position="288"/>
        <end position="310"/>
    </location>
</feature>
<feature type="transmembrane region" description="Helical" evidence="6">
    <location>
        <begin position="209"/>
        <end position="225"/>
    </location>
</feature>
<dbReference type="InterPro" id="IPR050833">
    <property type="entry name" value="Poly_Biosynth_Transport"/>
</dbReference>
<keyword evidence="4 6" id="KW-1133">Transmembrane helix</keyword>
<feature type="transmembrane region" description="Helical" evidence="6">
    <location>
        <begin position="142"/>
        <end position="160"/>
    </location>
</feature>
<accession>A0AAE3IS32</accession>
<feature type="transmembrane region" description="Helical" evidence="6">
    <location>
        <begin position="42"/>
        <end position="60"/>
    </location>
</feature>
<dbReference type="Pfam" id="PF01943">
    <property type="entry name" value="Polysacc_synt"/>
    <property type="match status" value="1"/>
</dbReference>
<comment type="caution">
    <text evidence="7">The sequence shown here is derived from an EMBL/GenBank/DDBJ whole genome shotgun (WGS) entry which is preliminary data.</text>
</comment>
<evidence type="ECO:0000256" key="4">
    <source>
        <dbReference type="ARBA" id="ARBA00022989"/>
    </source>
</evidence>
<feature type="transmembrane region" description="Helical" evidence="6">
    <location>
        <begin position="322"/>
        <end position="342"/>
    </location>
</feature>
<evidence type="ECO:0000256" key="6">
    <source>
        <dbReference type="SAM" id="Phobius"/>
    </source>
</evidence>
<evidence type="ECO:0000313" key="7">
    <source>
        <dbReference type="EMBL" id="MCU9613187.1"/>
    </source>
</evidence>
<dbReference type="AlphaFoldDB" id="A0AAE3IS32"/>
<name>A0AAE3IS32_9BACI</name>
<dbReference type="PANTHER" id="PTHR30250">
    <property type="entry name" value="PST FAMILY PREDICTED COLANIC ACID TRANSPORTER"/>
    <property type="match status" value="1"/>
</dbReference>
<comment type="subcellular location">
    <subcellularLocation>
        <location evidence="1">Cell membrane</location>
        <topology evidence="1">Multi-pass membrane protein</topology>
    </subcellularLocation>
</comment>
<feature type="transmembrane region" description="Helical" evidence="6">
    <location>
        <begin position="166"/>
        <end position="188"/>
    </location>
</feature>
<keyword evidence="8" id="KW-1185">Reference proteome</keyword>
<keyword evidence="5 6" id="KW-0472">Membrane</keyword>
<feature type="transmembrane region" description="Helical" evidence="6">
    <location>
        <begin position="380"/>
        <end position="398"/>
    </location>
</feature>
<feature type="transmembrane region" description="Helical" evidence="6">
    <location>
        <begin position="354"/>
        <end position="374"/>
    </location>
</feature>
<dbReference type="EMBL" id="JAOUSF010000002">
    <property type="protein sequence ID" value="MCU9613187.1"/>
    <property type="molecule type" value="Genomic_DNA"/>
</dbReference>
<gene>
    <name evidence="7" type="ORF">OEV98_06430</name>
</gene>
<evidence type="ECO:0000256" key="5">
    <source>
        <dbReference type="ARBA" id="ARBA00023136"/>
    </source>
</evidence>
<feature type="transmembrane region" description="Helical" evidence="6">
    <location>
        <begin position="248"/>
        <end position="267"/>
    </location>
</feature>
<reference evidence="7" key="1">
    <citation type="submission" date="2022-10" db="EMBL/GenBank/DDBJ databases">
        <title>Description of Fervidibacillus gen. nov. in the family Fervidibacillaceae fam. nov. with two species, Fervidibacillus albus sp. nov., and Fervidibacillus halotolerans sp. nov., isolated from tidal flat sediments.</title>
        <authorList>
            <person name="Kwon K.K."/>
            <person name="Yang S.-H."/>
        </authorList>
    </citation>
    <scope>NUCLEOTIDE SEQUENCE</scope>
    <source>
        <strain evidence="7">JCM 19140</strain>
    </source>
</reference>
<dbReference type="GO" id="GO:0005886">
    <property type="term" value="C:plasma membrane"/>
    <property type="evidence" value="ECO:0007669"/>
    <property type="project" value="UniProtKB-SubCell"/>
</dbReference>
<dbReference type="RefSeq" id="WP_263072399.1">
    <property type="nucleotide sequence ID" value="NZ_JAOUSF010000002.1"/>
</dbReference>
<evidence type="ECO:0000313" key="8">
    <source>
        <dbReference type="Proteomes" id="UP001209318"/>
    </source>
</evidence>
<evidence type="ECO:0000256" key="2">
    <source>
        <dbReference type="ARBA" id="ARBA00022475"/>
    </source>
</evidence>
<feature type="transmembrane region" description="Helical" evidence="6">
    <location>
        <begin position="81"/>
        <end position="103"/>
    </location>
</feature>
<feature type="transmembrane region" description="Helical" evidence="6">
    <location>
        <begin position="410"/>
        <end position="428"/>
    </location>
</feature>
<keyword evidence="3 6" id="KW-0812">Transmembrane</keyword>
<dbReference type="CDD" id="cd13128">
    <property type="entry name" value="MATE_Wzx_like"/>
    <property type="match status" value="1"/>
</dbReference>
<feature type="transmembrane region" description="Helical" evidence="6">
    <location>
        <begin position="9"/>
        <end position="30"/>
    </location>
</feature>
<dbReference type="InterPro" id="IPR002797">
    <property type="entry name" value="Polysacc_synth"/>
</dbReference>
<feature type="transmembrane region" description="Helical" evidence="6">
    <location>
        <begin position="440"/>
        <end position="464"/>
    </location>
</feature>
<organism evidence="7 8">
    <name type="scientific">Perspicuibacillus lycopersici</name>
    <dbReference type="NCBI Taxonomy" id="1325689"/>
    <lineage>
        <taxon>Bacteria</taxon>
        <taxon>Bacillati</taxon>
        <taxon>Bacillota</taxon>
        <taxon>Bacilli</taxon>
        <taxon>Bacillales</taxon>
        <taxon>Bacillaceae</taxon>
        <taxon>Perspicuibacillus</taxon>
    </lineage>
</organism>
<proteinExistence type="predicted"/>
<keyword evidence="2" id="KW-1003">Cell membrane</keyword>
<evidence type="ECO:0000256" key="3">
    <source>
        <dbReference type="ARBA" id="ARBA00022692"/>
    </source>
</evidence>
<dbReference type="Proteomes" id="UP001209318">
    <property type="component" value="Unassembled WGS sequence"/>
</dbReference>
<feature type="transmembrane region" description="Helical" evidence="6">
    <location>
        <begin position="115"/>
        <end position="135"/>
    </location>
</feature>